<dbReference type="EMBL" id="CAMAPC010000006">
    <property type="protein sequence ID" value="CAH9057727.1"/>
    <property type="molecule type" value="Genomic_DNA"/>
</dbReference>
<accession>A0A9W4W3X6</accession>
<gene>
    <name evidence="1" type="ORF">PSECIP111854_02056</name>
</gene>
<evidence type="ECO:0000313" key="2">
    <source>
        <dbReference type="Proteomes" id="UP001152467"/>
    </source>
</evidence>
<proteinExistence type="predicted"/>
<dbReference type="Proteomes" id="UP001152467">
    <property type="component" value="Unassembled WGS sequence"/>
</dbReference>
<organism evidence="1 2">
    <name type="scientific">Pseudoalteromonas holothuriae</name>
    <dbReference type="NCBI Taxonomy" id="2963714"/>
    <lineage>
        <taxon>Bacteria</taxon>
        <taxon>Pseudomonadati</taxon>
        <taxon>Pseudomonadota</taxon>
        <taxon>Gammaproteobacteria</taxon>
        <taxon>Alteromonadales</taxon>
        <taxon>Pseudoalteromonadaceae</taxon>
        <taxon>Pseudoalteromonas</taxon>
    </lineage>
</organism>
<dbReference type="AlphaFoldDB" id="A0A9W4W3X6"/>
<comment type="caution">
    <text evidence="1">The sequence shown here is derived from an EMBL/GenBank/DDBJ whole genome shotgun (WGS) entry which is preliminary data.</text>
</comment>
<sequence>MSIDLELAKITKIVSEQTDASNNLKTAIEDSWQEVEKVHDLAKHNHQAVHDWQTKTGQVTLKDLDNKAYQVDTLATLINETQKINPHPEVMSKAQFDALRQMRKQQYAGSGFVEWGKHINTPQYQSVNEGMWTWLNRTNSISLGVADSDIGGIGVSPSNRSKVLVDGVFLALSKVAHRDYVLPILPPAPDGTKTYDSATGRVTQHANAIEAFNECNTRAPNGSAVGVYDIEAGIYSFNGTSAGGFVYSNKAASGSHQVEIVFSSSTDTFVEFRDSSAANGSDPLIKLIQVSANTKDTIKFTHNFANGGVYLRVPTPVAGQQITIHSWQTLPSTEQVITSRKDLVFLESWHEKIADKDVVYPLGNVQFGKDNYEGMSLANNLVAQGYSAFGGWDTDTKGYGVKWSTLSAVNRVKFLKNPEHNIYYDPEAKAYIQVRYRIRVTEGCGDDWVESITPTNNNYFRYNKYHQSGYISPQGVGTIAKDFNLSYPVFTSANRSDAALKHDDYLYGAAVSRNKPAEVIAFEGLCFAIPIALVQRLNQGAYHPTYNPMGCRRFLKSGLGHEPWYKKAAEDIKTALQCFDIGEATDYSRVSGGSGFIGSPASSGRPDQYKYYDAIYAGQVEDLRLNANKLDKSQLLQESMQKIMEGKIRGREAPWFTQILPVTISDGSRSYARVRLSAEDYDKIASLMGLPGNTVSVDPHRYNYSVMLVNPNTGKMALTTHISKTYGGMYVPYKQGVSNGISDDLMIADIEQDIDFVREQKANLSGRSQLIMDGSTSTIETSSFGSAGDTIYLLVSRRLSASFDAIPQADIVGHPEKILEAFPDGVCGKWIPALPDGETQTYFFNRKMRSNKPTLWGSTTNAGVNWTFVDDMPSGMDAIQNARSHNKPANSVYLYFYDALSSFTQSDTNRAVTSFGNVLVTQDRHVSHGNRLNESLTENIGRSDRSHNRQSQLVLQEQGRVNDGGKIDLTYYSAPKHAEINFSATKNDTRALKSMVTLIDKDGLLYAQFHGCELQYVKQDVTDISESSTEPRGNYSVYRITDGPLKGRLLKRLEGSSTNVPFNDVDWSIDEKGIKYRSNTNHSFIFFKESFNWGDDQTIPIVNGEDVKTDLNGNTVKVFCHHTLLPLGIASH</sequence>
<evidence type="ECO:0000313" key="1">
    <source>
        <dbReference type="EMBL" id="CAH9057727.1"/>
    </source>
</evidence>
<reference evidence="1" key="1">
    <citation type="submission" date="2022-07" db="EMBL/GenBank/DDBJ databases">
        <authorList>
            <person name="Criscuolo A."/>
        </authorList>
    </citation>
    <scope>NUCLEOTIDE SEQUENCE</scope>
    <source>
        <strain evidence="1">CIP111854</strain>
    </source>
</reference>
<protein>
    <submittedName>
        <fullName evidence="1">Uncharacterized protein</fullName>
    </submittedName>
</protein>
<dbReference type="RefSeq" id="WP_261626343.1">
    <property type="nucleotide sequence ID" value="NZ_CAMAPC010000006.1"/>
</dbReference>
<keyword evidence="2" id="KW-1185">Reference proteome</keyword>
<name>A0A9W4W3X6_9GAMM</name>